<keyword evidence="3" id="KW-1185">Reference proteome</keyword>
<feature type="region of interest" description="Disordered" evidence="1">
    <location>
        <begin position="59"/>
        <end position="131"/>
    </location>
</feature>
<organism evidence="2 3">
    <name type="scientific">Polyangium spumosum</name>
    <dbReference type="NCBI Taxonomy" id="889282"/>
    <lineage>
        <taxon>Bacteria</taxon>
        <taxon>Pseudomonadati</taxon>
        <taxon>Myxococcota</taxon>
        <taxon>Polyangia</taxon>
        <taxon>Polyangiales</taxon>
        <taxon>Polyangiaceae</taxon>
        <taxon>Polyangium</taxon>
    </lineage>
</organism>
<accession>A0A6N7PPA4</accession>
<protein>
    <recommendedName>
        <fullName evidence="4">TonB family protein</fullName>
    </recommendedName>
</protein>
<evidence type="ECO:0000313" key="2">
    <source>
        <dbReference type="EMBL" id="MRG93759.1"/>
    </source>
</evidence>
<evidence type="ECO:0000256" key="1">
    <source>
        <dbReference type="SAM" id="MobiDB-lite"/>
    </source>
</evidence>
<dbReference type="OrthoDB" id="5519536at2"/>
<dbReference type="EMBL" id="WJIE01000005">
    <property type="protein sequence ID" value="MRG93759.1"/>
    <property type="molecule type" value="Genomic_DNA"/>
</dbReference>
<name>A0A6N7PPA4_9BACT</name>
<feature type="compositionally biased region" description="Pro residues" evidence="1">
    <location>
        <begin position="95"/>
        <end position="110"/>
    </location>
</feature>
<evidence type="ECO:0000313" key="3">
    <source>
        <dbReference type="Proteomes" id="UP000440224"/>
    </source>
</evidence>
<evidence type="ECO:0008006" key="4">
    <source>
        <dbReference type="Google" id="ProtNLM"/>
    </source>
</evidence>
<dbReference type="RefSeq" id="WP_153820618.1">
    <property type="nucleotide sequence ID" value="NZ_WJIE01000005.1"/>
</dbReference>
<comment type="caution">
    <text evidence="2">The sequence shown here is derived from an EMBL/GenBank/DDBJ whole genome shotgun (WGS) entry which is preliminary data.</text>
</comment>
<reference evidence="2 3" key="1">
    <citation type="submission" date="2019-10" db="EMBL/GenBank/DDBJ databases">
        <title>A soil myxobacterium in the family Polyangiaceae.</title>
        <authorList>
            <person name="Li Y."/>
            <person name="Wang J."/>
        </authorList>
    </citation>
    <scope>NUCLEOTIDE SEQUENCE [LARGE SCALE GENOMIC DNA]</scope>
    <source>
        <strain evidence="2 3">DSM 14734</strain>
    </source>
</reference>
<gene>
    <name evidence="2" type="ORF">GF068_17840</name>
</gene>
<proteinExistence type="predicted"/>
<dbReference type="AlphaFoldDB" id="A0A6N7PPA4"/>
<dbReference type="Proteomes" id="UP000440224">
    <property type="component" value="Unassembled WGS sequence"/>
</dbReference>
<sequence>MRSTARSRIPLSLFAALLLHAAGLLLVRALPTRPLELSTIGHHFVRPPELWVDLLPREDASSREPPRGALDTPAPAPEPASRATPQPRRTASIAPAPPPAPSEPNAPPPVGSSEYDGPPDEPPRPGALPALAGPPVWAIPGAMPSASAAAPAPIRPTAEGILAGNIEPAMFPAAGTLASAIANGVRSSSTPPESDSTFVLSLDARGHVASVEVVAVKGGDRREWERIARAVKEQLAGRVFHMPSAFSQGGRVFVGVRSRLTMPDGTAHGIPIPKLALMGGNSSIITLPGVRDDRLSSPMTSTNLPPDAVTIGLQFDFDFANIGAKRRRVVHTQVRAEPIGLAPPPRQPR</sequence>